<name>A0A8X6H9P0_TRICU</name>
<organism evidence="1 2">
    <name type="scientific">Trichonephila clavata</name>
    <name type="common">Joro spider</name>
    <name type="synonym">Nephila clavata</name>
    <dbReference type="NCBI Taxonomy" id="2740835"/>
    <lineage>
        <taxon>Eukaryota</taxon>
        <taxon>Metazoa</taxon>
        <taxon>Ecdysozoa</taxon>
        <taxon>Arthropoda</taxon>
        <taxon>Chelicerata</taxon>
        <taxon>Arachnida</taxon>
        <taxon>Araneae</taxon>
        <taxon>Araneomorphae</taxon>
        <taxon>Entelegynae</taxon>
        <taxon>Araneoidea</taxon>
        <taxon>Nephilidae</taxon>
        <taxon>Trichonephila</taxon>
    </lineage>
</organism>
<proteinExistence type="predicted"/>
<dbReference type="EMBL" id="BMAO01015036">
    <property type="protein sequence ID" value="GFQ98878.1"/>
    <property type="molecule type" value="Genomic_DNA"/>
</dbReference>
<dbReference type="Proteomes" id="UP000887116">
    <property type="component" value="Unassembled WGS sequence"/>
</dbReference>
<accession>A0A8X6H9P0</accession>
<keyword evidence="2" id="KW-1185">Reference proteome</keyword>
<gene>
    <name evidence="1" type="ORF">TNCT_290351</name>
</gene>
<protein>
    <submittedName>
        <fullName evidence="1">Uncharacterized protein</fullName>
    </submittedName>
</protein>
<evidence type="ECO:0000313" key="2">
    <source>
        <dbReference type="Proteomes" id="UP000887116"/>
    </source>
</evidence>
<sequence length="263" mass="29845">MNISLVNVHVTYVHNMAPKFEKALSGGKFAIKLCKDLLAPCMKKGLNVSTLPRSTRTIICELLKLEQNTEPPEQSETKTTGIIVLFCPCQLEAKELVCRPGQSHFVQYIHDPGLRSHSEDFIALNPLVRISNQAKEESFVRLHFHGLHHLKEYLYYRSSENAAAAVREFRRLKEQRRVLMSERALKGLMVKFKKIGQLGVLHGRERNRVNTAVVEDIAAEVVEASSESLRGTVSVPTISCTLDMPLQRIMRSDFILYNSLHNH</sequence>
<comment type="caution">
    <text evidence="1">The sequence shown here is derived from an EMBL/GenBank/DDBJ whole genome shotgun (WGS) entry which is preliminary data.</text>
</comment>
<evidence type="ECO:0000313" key="1">
    <source>
        <dbReference type="EMBL" id="GFQ98878.1"/>
    </source>
</evidence>
<reference evidence="1" key="1">
    <citation type="submission" date="2020-07" db="EMBL/GenBank/DDBJ databases">
        <title>Multicomponent nature underlies the extraordinary mechanical properties of spider dragline silk.</title>
        <authorList>
            <person name="Kono N."/>
            <person name="Nakamura H."/>
            <person name="Mori M."/>
            <person name="Yoshida Y."/>
            <person name="Ohtoshi R."/>
            <person name="Malay A.D."/>
            <person name="Moran D.A.P."/>
            <person name="Tomita M."/>
            <person name="Numata K."/>
            <person name="Arakawa K."/>
        </authorList>
    </citation>
    <scope>NUCLEOTIDE SEQUENCE</scope>
</reference>
<dbReference type="AlphaFoldDB" id="A0A8X6H9P0"/>